<dbReference type="EMBL" id="JPRL01000001">
    <property type="protein sequence ID" value="KFF05837.1"/>
    <property type="molecule type" value="Genomic_DNA"/>
</dbReference>
<dbReference type="STRING" id="362418.IW19_10020"/>
<organism evidence="1 2">
    <name type="scientific">Flavobacterium reichenbachii</name>
    <dbReference type="NCBI Taxonomy" id="362418"/>
    <lineage>
        <taxon>Bacteria</taxon>
        <taxon>Pseudomonadati</taxon>
        <taxon>Bacteroidota</taxon>
        <taxon>Flavobacteriia</taxon>
        <taxon>Flavobacteriales</taxon>
        <taxon>Flavobacteriaceae</taxon>
        <taxon>Flavobacterium</taxon>
    </lineage>
</organism>
<dbReference type="Proteomes" id="UP000028715">
    <property type="component" value="Unassembled WGS sequence"/>
</dbReference>
<gene>
    <name evidence="1" type="ORF">IW19_10020</name>
</gene>
<dbReference type="RefSeq" id="WP_035683598.1">
    <property type="nucleotide sequence ID" value="NZ_JPRL01000001.1"/>
</dbReference>
<dbReference type="AlphaFoldDB" id="A0A085ZN23"/>
<dbReference type="eggNOG" id="ENOG5033N6K">
    <property type="taxonomic scope" value="Bacteria"/>
</dbReference>
<sequence length="158" mass="19106">MTIYIALIFLAFIIVLLFNHKKIQSWIDYFIELRAIEFKKRTNLDLHTLTRLSAPTTFMWGLEKFLFNISVYYFDDNNLYVIKSKSPVVQHAISTITEMRKTNVMINERRVWKIIIDDSGKRFTYKIRSYRNFNLFLEMVSQNPNAIVDERYLWKIFE</sequence>
<proteinExistence type="predicted"/>
<dbReference type="OrthoDB" id="1374869at2"/>
<protein>
    <submittedName>
        <fullName evidence="1">Uncharacterized protein</fullName>
    </submittedName>
</protein>
<comment type="caution">
    <text evidence="1">The sequence shown here is derived from an EMBL/GenBank/DDBJ whole genome shotgun (WGS) entry which is preliminary data.</text>
</comment>
<accession>A0A085ZN23</accession>
<reference evidence="1 2" key="1">
    <citation type="submission" date="2014-07" db="EMBL/GenBank/DDBJ databases">
        <title>Genome of Flavobacterium reichenbachii LMG 25512.</title>
        <authorList>
            <person name="Stropko S.J."/>
            <person name="Pipes S.E."/>
            <person name="Newman J.D."/>
        </authorList>
    </citation>
    <scope>NUCLEOTIDE SEQUENCE [LARGE SCALE GENOMIC DNA]</scope>
    <source>
        <strain evidence="1 2">LMG 25512</strain>
    </source>
</reference>
<evidence type="ECO:0000313" key="1">
    <source>
        <dbReference type="EMBL" id="KFF05837.1"/>
    </source>
</evidence>
<evidence type="ECO:0000313" key="2">
    <source>
        <dbReference type="Proteomes" id="UP000028715"/>
    </source>
</evidence>
<keyword evidence="2" id="KW-1185">Reference proteome</keyword>
<name>A0A085ZN23_9FLAO</name>